<dbReference type="KEGG" id="ccs:CCNA_03999"/>
<dbReference type="RefSeq" id="YP_009320433.1">
    <property type="nucleotide sequence ID" value="NC_011916.1"/>
</dbReference>
<dbReference type="GeneID" id="30305435"/>
<evidence type="ECO:0000259" key="7">
    <source>
        <dbReference type="Pfam" id="PF04138"/>
    </source>
</evidence>
<dbReference type="PANTHER" id="PTHR38459">
    <property type="entry name" value="PROPHAGE BACTOPRENOL-LINKED GLUCOSE TRANSLOCASE HOMOLOG"/>
    <property type="match status" value="1"/>
</dbReference>
<comment type="similarity">
    <text evidence="2">Belongs to the GtrA family.</text>
</comment>
<feature type="transmembrane region" description="Helical" evidence="6">
    <location>
        <begin position="20"/>
        <end position="43"/>
    </location>
</feature>
<evidence type="ECO:0000256" key="6">
    <source>
        <dbReference type="SAM" id="Phobius"/>
    </source>
</evidence>
<keyword evidence="3 6" id="KW-0812">Transmembrane</keyword>
<dbReference type="InterPro" id="IPR051401">
    <property type="entry name" value="GtrA_CellWall_Glycosyl"/>
</dbReference>
<reference evidence="8 9" key="1">
    <citation type="journal article" date="2010" name="J. Bacteriol.">
        <title>The genetic basis of laboratory adaptation in Caulobacter crescentus.</title>
        <authorList>
            <person name="Marks M.E."/>
            <person name="Castro-Rojas C.M."/>
            <person name="Teiling C."/>
            <person name="Du L."/>
            <person name="Kapatral V."/>
            <person name="Walunas T.L."/>
            <person name="Crosson S."/>
        </authorList>
    </citation>
    <scope>NUCLEOTIDE SEQUENCE [LARGE SCALE GENOMIC DNA]</scope>
    <source>
        <strain evidence="9">NA1000 / CB15N</strain>
    </source>
</reference>
<name>A0A1C9ULU8_CAUVN</name>
<dbReference type="GO" id="GO:0000271">
    <property type="term" value="P:polysaccharide biosynthetic process"/>
    <property type="evidence" value="ECO:0007669"/>
    <property type="project" value="InterPro"/>
</dbReference>
<evidence type="ECO:0000256" key="3">
    <source>
        <dbReference type="ARBA" id="ARBA00022692"/>
    </source>
</evidence>
<evidence type="ECO:0000256" key="2">
    <source>
        <dbReference type="ARBA" id="ARBA00009399"/>
    </source>
</evidence>
<dbReference type="EMBL" id="CP001340">
    <property type="protein sequence ID" value="AOR81938.1"/>
    <property type="molecule type" value="Genomic_DNA"/>
</dbReference>
<dbReference type="Proteomes" id="UP000001364">
    <property type="component" value="Chromosome"/>
</dbReference>
<dbReference type="GO" id="GO:0005886">
    <property type="term" value="C:plasma membrane"/>
    <property type="evidence" value="ECO:0007669"/>
    <property type="project" value="TreeGrafter"/>
</dbReference>
<comment type="subcellular location">
    <subcellularLocation>
        <location evidence="1">Membrane</location>
        <topology evidence="1">Multi-pass membrane protein</topology>
    </subcellularLocation>
</comment>
<proteinExistence type="inferred from homology"/>
<evidence type="ECO:0000256" key="5">
    <source>
        <dbReference type="ARBA" id="ARBA00023136"/>
    </source>
</evidence>
<accession>A0A1C9ULU8</accession>
<feature type="domain" description="GtrA/DPMS transmembrane" evidence="7">
    <location>
        <begin position="23"/>
        <end position="137"/>
    </location>
</feature>
<evidence type="ECO:0000313" key="8">
    <source>
        <dbReference type="EMBL" id="AOR81938.1"/>
    </source>
</evidence>
<protein>
    <submittedName>
        <fullName evidence="8">Cell surface polysaccharide synthesis protein, GtrA family</fullName>
    </submittedName>
</protein>
<feature type="transmembrane region" description="Helical" evidence="6">
    <location>
        <begin position="84"/>
        <end position="106"/>
    </location>
</feature>
<keyword evidence="9" id="KW-1185">Reference proteome</keyword>
<dbReference type="InterPro" id="IPR007267">
    <property type="entry name" value="GtrA_DPMS_TM"/>
</dbReference>
<dbReference type="RefSeq" id="WP_071585416.1">
    <property type="nucleotide sequence ID" value="NC_011916.1"/>
</dbReference>
<evidence type="ECO:0000256" key="1">
    <source>
        <dbReference type="ARBA" id="ARBA00004141"/>
    </source>
</evidence>
<feature type="transmembrane region" description="Helical" evidence="6">
    <location>
        <begin position="49"/>
        <end position="72"/>
    </location>
</feature>
<feature type="transmembrane region" description="Helical" evidence="6">
    <location>
        <begin position="112"/>
        <end position="131"/>
    </location>
</feature>
<keyword evidence="5 6" id="KW-0472">Membrane</keyword>
<sequence length="147" mass="15846">MIFTLAGPIWRLLPEGFRELILYGLVSAAALAVDWGLLVVLTWAGVDYLLASGVGFCFGIGVAYVLSIRLVFAHRPIADRWREFTGFLGVGLAGLLLTQGLMIVGVEAFGMAPASAKGPTACLVFLFNFTVRRALLFRAPRADIARS</sequence>
<keyword evidence="4 6" id="KW-1133">Transmembrane helix</keyword>
<gene>
    <name evidence="8" type="ordered locus">CCNA_03999</name>
</gene>
<evidence type="ECO:0000313" key="9">
    <source>
        <dbReference type="Proteomes" id="UP000001364"/>
    </source>
</evidence>
<dbReference type="PANTHER" id="PTHR38459:SF1">
    <property type="entry name" value="PROPHAGE BACTOPRENOL-LINKED GLUCOSE TRANSLOCASE HOMOLOG"/>
    <property type="match status" value="1"/>
</dbReference>
<evidence type="ECO:0000256" key="4">
    <source>
        <dbReference type="ARBA" id="ARBA00022989"/>
    </source>
</evidence>
<dbReference type="OrthoDB" id="7192803at2"/>
<dbReference type="AlphaFoldDB" id="A0A1C9ULU8"/>
<organism evidence="8 9">
    <name type="scientific">Caulobacter vibrioides (strain NA1000 / CB15N)</name>
    <name type="common">Caulobacter crescentus</name>
    <dbReference type="NCBI Taxonomy" id="565050"/>
    <lineage>
        <taxon>Bacteria</taxon>
        <taxon>Pseudomonadati</taxon>
        <taxon>Pseudomonadota</taxon>
        <taxon>Alphaproteobacteria</taxon>
        <taxon>Caulobacterales</taxon>
        <taxon>Caulobacteraceae</taxon>
        <taxon>Caulobacter</taxon>
    </lineage>
</organism>
<dbReference type="Pfam" id="PF04138">
    <property type="entry name" value="GtrA_DPMS_TM"/>
    <property type="match status" value="1"/>
</dbReference>